<accession>A0ABD2Z016</accession>
<dbReference type="PANTHER" id="PTHR23155:SF1152">
    <property type="entry name" value="AAA+ ATPASE DOMAIN-CONTAINING PROTEIN"/>
    <property type="match status" value="1"/>
</dbReference>
<reference evidence="15 16" key="1">
    <citation type="submission" date="2024-11" db="EMBL/GenBank/DDBJ databases">
        <title>A near-complete genome assembly of Cinchona calisaya.</title>
        <authorList>
            <person name="Lian D.C."/>
            <person name="Zhao X.W."/>
            <person name="Wei L."/>
        </authorList>
    </citation>
    <scope>NUCLEOTIDE SEQUENCE [LARGE SCALE GENOMIC DNA]</scope>
    <source>
        <tissue evidence="15">Nenye</tissue>
    </source>
</reference>
<dbReference type="EMBL" id="JBJUIK010000011">
    <property type="protein sequence ID" value="KAL3512862.1"/>
    <property type="molecule type" value="Genomic_DNA"/>
</dbReference>
<dbReference type="PRINTS" id="PR00364">
    <property type="entry name" value="DISEASERSIST"/>
</dbReference>
<dbReference type="InterPro" id="IPR038005">
    <property type="entry name" value="RX-like_CC"/>
</dbReference>
<dbReference type="Pfam" id="PF23559">
    <property type="entry name" value="WHD_DRP"/>
    <property type="match status" value="1"/>
</dbReference>
<dbReference type="Gene3D" id="1.20.5.4130">
    <property type="match status" value="1"/>
</dbReference>
<evidence type="ECO:0000256" key="4">
    <source>
        <dbReference type="ARBA" id="ARBA00022490"/>
    </source>
</evidence>
<feature type="domain" description="NB-ARC" evidence="11">
    <location>
        <begin position="153"/>
        <end position="317"/>
    </location>
</feature>
<evidence type="ECO:0000259" key="14">
    <source>
        <dbReference type="Pfam" id="PF23598"/>
    </source>
</evidence>
<feature type="domain" description="Disease resistance R13L4/SHOC-2-like LRR" evidence="14">
    <location>
        <begin position="515"/>
        <end position="846"/>
    </location>
</feature>
<keyword evidence="5" id="KW-0433">Leucine-rich repeat</keyword>
<evidence type="ECO:0000256" key="1">
    <source>
        <dbReference type="ARBA" id="ARBA00002074"/>
    </source>
</evidence>
<evidence type="ECO:0000313" key="15">
    <source>
        <dbReference type="EMBL" id="KAL3512862.1"/>
    </source>
</evidence>
<dbReference type="SUPFAM" id="SSF52540">
    <property type="entry name" value="P-loop containing nucleoside triphosphate hydrolases"/>
    <property type="match status" value="1"/>
</dbReference>
<dbReference type="GO" id="GO:0005737">
    <property type="term" value="C:cytoplasm"/>
    <property type="evidence" value="ECO:0007669"/>
    <property type="project" value="UniProtKB-SubCell"/>
</dbReference>
<name>A0ABD2Z016_9GENT</name>
<evidence type="ECO:0000256" key="8">
    <source>
        <dbReference type="ARBA" id="ARBA00022741"/>
    </source>
</evidence>
<protein>
    <submittedName>
        <fullName evidence="15">Uncharacterized protein</fullName>
    </submittedName>
</protein>
<keyword evidence="10" id="KW-0067">ATP-binding</keyword>
<gene>
    <name evidence="15" type="ORF">ACH5RR_025579</name>
</gene>
<evidence type="ECO:0000256" key="3">
    <source>
        <dbReference type="ARBA" id="ARBA00008894"/>
    </source>
</evidence>
<keyword evidence="8" id="KW-0547">Nucleotide-binding</keyword>
<dbReference type="SUPFAM" id="SSF52058">
    <property type="entry name" value="L domain-like"/>
    <property type="match status" value="1"/>
</dbReference>
<keyword evidence="7" id="KW-0677">Repeat</keyword>
<evidence type="ECO:0000256" key="7">
    <source>
        <dbReference type="ARBA" id="ARBA00022737"/>
    </source>
</evidence>
<dbReference type="Gene3D" id="1.10.8.430">
    <property type="entry name" value="Helical domain of apoptotic protease-activating factors"/>
    <property type="match status" value="1"/>
</dbReference>
<dbReference type="GO" id="GO:0009626">
    <property type="term" value="P:plant-type hypersensitive response"/>
    <property type="evidence" value="ECO:0007669"/>
    <property type="project" value="UniProtKB-KW"/>
</dbReference>
<dbReference type="InterPro" id="IPR036388">
    <property type="entry name" value="WH-like_DNA-bd_sf"/>
</dbReference>
<comment type="subcellular location">
    <subcellularLocation>
        <location evidence="2">Cytoplasm</location>
    </subcellularLocation>
</comment>
<evidence type="ECO:0000259" key="12">
    <source>
        <dbReference type="Pfam" id="PF18052"/>
    </source>
</evidence>
<dbReference type="FunFam" id="1.10.10.10:FF:000322">
    <property type="entry name" value="Probable disease resistance protein At1g63360"/>
    <property type="match status" value="1"/>
</dbReference>
<dbReference type="Pfam" id="PF18052">
    <property type="entry name" value="Rx_N"/>
    <property type="match status" value="1"/>
</dbReference>
<dbReference type="Pfam" id="PF00931">
    <property type="entry name" value="NB-ARC"/>
    <property type="match status" value="1"/>
</dbReference>
<feature type="domain" description="Disease resistance N-terminal" evidence="12">
    <location>
        <begin position="5"/>
        <end position="78"/>
    </location>
</feature>
<dbReference type="PANTHER" id="PTHR23155">
    <property type="entry name" value="DISEASE RESISTANCE PROTEIN RP"/>
    <property type="match status" value="1"/>
</dbReference>
<evidence type="ECO:0000256" key="5">
    <source>
        <dbReference type="ARBA" id="ARBA00022614"/>
    </source>
</evidence>
<comment type="caution">
    <text evidence="15">The sequence shown here is derived from an EMBL/GenBank/DDBJ whole genome shotgun (WGS) entry which is preliminary data.</text>
</comment>
<dbReference type="GO" id="GO:0005524">
    <property type="term" value="F:ATP binding"/>
    <property type="evidence" value="ECO:0007669"/>
    <property type="project" value="UniProtKB-KW"/>
</dbReference>
<dbReference type="InterPro" id="IPR032675">
    <property type="entry name" value="LRR_dom_sf"/>
</dbReference>
<proteinExistence type="inferred from homology"/>
<dbReference type="InterPro" id="IPR055414">
    <property type="entry name" value="LRR_R13L4/SHOC2-like"/>
</dbReference>
<evidence type="ECO:0000256" key="10">
    <source>
        <dbReference type="ARBA" id="ARBA00022840"/>
    </source>
</evidence>
<dbReference type="InterPro" id="IPR041118">
    <property type="entry name" value="Rx_N"/>
</dbReference>
<evidence type="ECO:0000259" key="13">
    <source>
        <dbReference type="Pfam" id="PF23559"/>
    </source>
</evidence>
<dbReference type="Gene3D" id="3.40.50.300">
    <property type="entry name" value="P-loop containing nucleotide triphosphate hydrolases"/>
    <property type="match status" value="1"/>
</dbReference>
<keyword evidence="4" id="KW-0963">Cytoplasm</keyword>
<dbReference type="InterPro" id="IPR027417">
    <property type="entry name" value="P-loop_NTPase"/>
</dbReference>
<dbReference type="InterPro" id="IPR002182">
    <property type="entry name" value="NB-ARC"/>
</dbReference>
<feature type="domain" description="Disease resistance protein winged helix" evidence="13">
    <location>
        <begin position="401"/>
        <end position="469"/>
    </location>
</feature>
<sequence>MAYAAVTTLLQSLEHLLQTNPYVILHKKEVVESLYGKVNFLQIFLEDSEKMGYDHEIIKHLEWEIRDVSYKAGDIIDSELRNIYVSESAKSQRNLFQGLQQVTEEINSIQKKLTKITKEKQNVIIPLPAGEFLPVGSSRRASNMESHVVGLDNDLQRIKDRLTQFPPKLETIPIVGMGGVGKTTIARKLYDDPFIVLYFHVRLWVTVSQELNIRNLLLNLCQLTVDNEMTKEDLDECLYKSLKGRRYLIVMDDVWTSDAWDAVKSIFPDDKNGSRIIVTSRQNDVAFYVNPENPHHINLLNEVDSWKLLCDKVFWEERCPTEVEDIGKKIAAKCQGLPLAIVVVAGYLLKISRTRAYWENVANSVASYVTGDPQQCLDIIALSYNNLPHHLKASFLYFGAFPEDSEIPASRLIKLWMAEGFLKQVEGKSLEEVADDCLVDLINRNLILVRRRSYGRIKTCLIHDLLRDFCLRAAQKEKFLLVMNHYYDDFHEGENNLRRLSFHSAYDFNNLSTSHLRSLFCYSRVSSFFSFSDKEFKLLRVLDFLVSLFDIFPIEILQLSNLRFLSLSTVVELPSSISNLRNLQTLILDCNPNLPSEIWKILQLRHLRFKAYSFLPDPVEAENDGKSSLVLQNLQTLSKLSLSSCTMEVFASLPNLKKLGIYETAEAHITEKCWLGCIYPSDTLFTSVYTVGRKLSNISNIAQLLKLETLKLIFMKQFLEEQRWYPRVDQFPPNLKKLTLSFSYLPWENMNILSVLPNLEVLKLKNYAFIGPDWQFYEEGFGQLKYLLIYKTDLVQWKATSSQFPSLQHLVLSRCRSLIEVPLDFAEIPSLQTIELHDTNSAAMSVVKIQQELESVGNDGLVVRIHSVF</sequence>
<keyword evidence="6" id="KW-0381">Hypersensitive response</keyword>
<comment type="function">
    <text evidence="1">Confers resistance to late blight (Phytophthora infestans) races carrying the avirulence gene Avr1. Resistance proteins guard the plant against pathogens that contain an appropriate avirulence protein via an indirect interaction with this avirulence protein. That triggers a defense system including the hypersensitive response, which restricts the pathogen growth.</text>
</comment>
<dbReference type="Proteomes" id="UP001630127">
    <property type="component" value="Unassembled WGS sequence"/>
</dbReference>
<dbReference type="FunFam" id="3.40.50.300:FF:001091">
    <property type="entry name" value="Probable disease resistance protein At1g61300"/>
    <property type="match status" value="1"/>
</dbReference>
<evidence type="ECO:0000256" key="2">
    <source>
        <dbReference type="ARBA" id="ARBA00004496"/>
    </source>
</evidence>
<dbReference type="Pfam" id="PF23598">
    <property type="entry name" value="LRR_14"/>
    <property type="match status" value="1"/>
</dbReference>
<dbReference type="InterPro" id="IPR058922">
    <property type="entry name" value="WHD_DRP"/>
</dbReference>
<dbReference type="InterPro" id="IPR042197">
    <property type="entry name" value="Apaf_helical"/>
</dbReference>
<comment type="similarity">
    <text evidence="3">Belongs to the disease resistance NB-LRR family.</text>
</comment>
<dbReference type="AlphaFoldDB" id="A0ABD2Z016"/>
<dbReference type="Gene3D" id="1.10.10.10">
    <property type="entry name" value="Winged helix-like DNA-binding domain superfamily/Winged helix DNA-binding domain"/>
    <property type="match status" value="1"/>
</dbReference>
<dbReference type="CDD" id="cd14798">
    <property type="entry name" value="RX-CC_like"/>
    <property type="match status" value="1"/>
</dbReference>
<dbReference type="Gene3D" id="3.80.10.10">
    <property type="entry name" value="Ribonuclease Inhibitor"/>
    <property type="match status" value="2"/>
</dbReference>
<evidence type="ECO:0000259" key="11">
    <source>
        <dbReference type="Pfam" id="PF00931"/>
    </source>
</evidence>
<keyword evidence="9" id="KW-0611">Plant defense</keyword>
<dbReference type="GO" id="GO:0051607">
    <property type="term" value="P:defense response to virus"/>
    <property type="evidence" value="ECO:0007669"/>
    <property type="project" value="UniProtKB-ARBA"/>
</dbReference>
<keyword evidence="16" id="KW-1185">Reference proteome</keyword>
<evidence type="ECO:0000256" key="9">
    <source>
        <dbReference type="ARBA" id="ARBA00022821"/>
    </source>
</evidence>
<evidence type="ECO:0000313" key="16">
    <source>
        <dbReference type="Proteomes" id="UP001630127"/>
    </source>
</evidence>
<organism evidence="15 16">
    <name type="scientific">Cinchona calisaya</name>
    <dbReference type="NCBI Taxonomy" id="153742"/>
    <lineage>
        <taxon>Eukaryota</taxon>
        <taxon>Viridiplantae</taxon>
        <taxon>Streptophyta</taxon>
        <taxon>Embryophyta</taxon>
        <taxon>Tracheophyta</taxon>
        <taxon>Spermatophyta</taxon>
        <taxon>Magnoliopsida</taxon>
        <taxon>eudicotyledons</taxon>
        <taxon>Gunneridae</taxon>
        <taxon>Pentapetalae</taxon>
        <taxon>asterids</taxon>
        <taxon>lamiids</taxon>
        <taxon>Gentianales</taxon>
        <taxon>Rubiaceae</taxon>
        <taxon>Cinchonoideae</taxon>
        <taxon>Cinchoneae</taxon>
        <taxon>Cinchona</taxon>
    </lineage>
</organism>
<evidence type="ECO:0000256" key="6">
    <source>
        <dbReference type="ARBA" id="ARBA00022667"/>
    </source>
</evidence>
<dbReference type="InterPro" id="IPR044974">
    <property type="entry name" value="Disease_R_plants"/>
</dbReference>